<dbReference type="EMBL" id="CP015363">
    <property type="protein sequence ID" value="ARD84727.1"/>
    <property type="molecule type" value="Genomic_DNA"/>
</dbReference>
<dbReference type="GO" id="GO:0005524">
    <property type="term" value="F:ATP binding"/>
    <property type="evidence" value="ECO:0007669"/>
    <property type="project" value="UniProtKB-UniRule"/>
</dbReference>
<dbReference type="Gene3D" id="1.20.120.1910">
    <property type="entry name" value="Cysteine-tRNA ligase, C-terminal anti-codon recognition domain"/>
    <property type="match status" value="1"/>
</dbReference>
<evidence type="ECO:0000256" key="12">
    <source>
        <dbReference type="ARBA" id="ARBA00047398"/>
    </source>
</evidence>
<keyword evidence="10 13" id="KW-0648">Protein biosynthesis</keyword>
<dbReference type="HAMAP" id="MF_00041">
    <property type="entry name" value="Cys_tRNA_synth"/>
    <property type="match status" value="1"/>
</dbReference>
<name>A0A1V0N3S0_9ARCH</name>
<dbReference type="InterPro" id="IPR024909">
    <property type="entry name" value="Cys-tRNA/MSH_ligase"/>
</dbReference>
<sequence length="456" mass="53439">MIIHNTLGQKDEDFKPMHPGRINMFVCGPTVYDHSHIGHARTNIFFDVIAKYLRARGYSVFYLQNITDIDDKIINRAAEEGKEYSEVADHYFEEYKEIMGKLRIDSINYYARASLYIDEIIGQIKKIMEHGYAYETADGVYFNVRKFSDYGELSNQNMDQIRENARGVIKEEKKSPEDFVLWKKMKPGEPFWESPWGKGRPGWHIEDTAITEAYFGSEYDIHGGGNDLIFPHHEAEIAQMRSVSGKRYLARYWIHTGMVNINKEKMSKSLKNFIQTKDILKSYKPEELRFAMINSNYNTVIDYSTQLMESSKDAVERINIFYNKMKELNSTEGSYNIDAEEIINHFNAVMDKNFDTRSLIREFLAFISDANKNMENISSAAASKLIHIVEYVDSFLNIIYRKQNQESNIMDIIIDIRNHARSRKDYAISDYIRKKLEENNIYIEDNGNKTIWWIKN</sequence>
<dbReference type="OrthoDB" id="9445at2157"/>
<keyword evidence="4 13" id="KW-0963">Cytoplasm</keyword>
<dbReference type="Gene3D" id="3.40.50.620">
    <property type="entry name" value="HUPs"/>
    <property type="match status" value="1"/>
</dbReference>
<dbReference type="GeneID" id="31676328"/>
<dbReference type="EC" id="6.1.1.16" evidence="13"/>
<evidence type="ECO:0000256" key="13">
    <source>
        <dbReference type="HAMAP-Rule" id="MF_00041"/>
    </source>
</evidence>
<dbReference type="PRINTS" id="PR00983">
    <property type="entry name" value="TRNASYNTHCYS"/>
</dbReference>
<dbReference type="SUPFAM" id="SSF47323">
    <property type="entry name" value="Anticodon-binding domain of a subclass of class I aminoacyl-tRNA synthetases"/>
    <property type="match status" value="1"/>
</dbReference>
<dbReference type="CDD" id="cd00672">
    <property type="entry name" value="CysRS_core"/>
    <property type="match status" value="1"/>
</dbReference>
<comment type="cofactor">
    <cofactor evidence="1">
        <name>Zn(2+)</name>
        <dbReference type="ChEBI" id="CHEBI:29105"/>
    </cofactor>
</comment>
<dbReference type="PANTHER" id="PTHR10890:SF3">
    <property type="entry name" value="CYSTEINE--TRNA LIGASE, CYTOPLASMIC"/>
    <property type="match status" value="1"/>
</dbReference>
<evidence type="ECO:0000256" key="2">
    <source>
        <dbReference type="ARBA" id="ARBA00004496"/>
    </source>
</evidence>
<protein>
    <recommendedName>
        <fullName evidence="13">Cysteine--tRNA ligase</fullName>
        <ecNumber evidence="13">6.1.1.16</ecNumber>
    </recommendedName>
    <alternativeName>
        <fullName evidence="13">Cysteinyl-tRNA synthetase</fullName>
        <shortName evidence="13">CysRS</shortName>
    </alternativeName>
</protein>
<organism evidence="15 16">
    <name type="scientific">Ferroplasma acidiphilum</name>
    <dbReference type="NCBI Taxonomy" id="74969"/>
    <lineage>
        <taxon>Archaea</taxon>
        <taxon>Methanobacteriati</taxon>
        <taxon>Thermoplasmatota</taxon>
        <taxon>Thermoplasmata</taxon>
        <taxon>Thermoplasmatales</taxon>
        <taxon>Ferroplasmaceae</taxon>
        <taxon>Ferroplasma</taxon>
    </lineage>
</organism>
<dbReference type="Proteomes" id="UP000192050">
    <property type="component" value="Chromosome"/>
</dbReference>
<evidence type="ECO:0000256" key="9">
    <source>
        <dbReference type="ARBA" id="ARBA00022840"/>
    </source>
</evidence>
<dbReference type="InterPro" id="IPR015803">
    <property type="entry name" value="Cys-tRNA-ligase"/>
</dbReference>
<comment type="subcellular location">
    <subcellularLocation>
        <location evidence="2 13">Cytoplasm</location>
    </subcellularLocation>
</comment>
<keyword evidence="7 13" id="KW-0547">Nucleotide-binding</keyword>
<evidence type="ECO:0000256" key="8">
    <source>
        <dbReference type="ARBA" id="ARBA00022833"/>
    </source>
</evidence>
<keyword evidence="5 13" id="KW-0436">Ligase</keyword>
<dbReference type="SUPFAM" id="SSF52374">
    <property type="entry name" value="Nucleotidylyl transferase"/>
    <property type="match status" value="1"/>
</dbReference>
<dbReference type="InterPro" id="IPR014729">
    <property type="entry name" value="Rossmann-like_a/b/a_fold"/>
</dbReference>
<dbReference type="InterPro" id="IPR009080">
    <property type="entry name" value="tRNAsynth_Ia_anticodon-bd"/>
</dbReference>
<evidence type="ECO:0000313" key="15">
    <source>
        <dbReference type="EMBL" id="ARD84727.1"/>
    </source>
</evidence>
<keyword evidence="6" id="KW-0479">Metal-binding</keyword>
<dbReference type="AlphaFoldDB" id="A0A1V0N3S0"/>
<evidence type="ECO:0000256" key="7">
    <source>
        <dbReference type="ARBA" id="ARBA00022741"/>
    </source>
</evidence>
<keyword evidence="11 13" id="KW-0030">Aminoacyl-tRNA synthetase</keyword>
<evidence type="ECO:0000256" key="10">
    <source>
        <dbReference type="ARBA" id="ARBA00022917"/>
    </source>
</evidence>
<dbReference type="GO" id="GO:0046872">
    <property type="term" value="F:metal ion binding"/>
    <property type="evidence" value="ECO:0007669"/>
    <property type="project" value="UniProtKB-KW"/>
</dbReference>
<dbReference type="GO" id="GO:0004817">
    <property type="term" value="F:cysteine-tRNA ligase activity"/>
    <property type="evidence" value="ECO:0007669"/>
    <property type="project" value="UniProtKB-UniRule"/>
</dbReference>
<dbReference type="PANTHER" id="PTHR10890">
    <property type="entry name" value="CYSTEINYL-TRNA SYNTHETASE"/>
    <property type="match status" value="1"/>
</dbReference>
<comment type="catalytic activity">
    <reaction evidence="12 13">
        <text>tRNA(Cys) + L-cysteine + ATP = L-cysteinyl-tRNA(Cys) + AMP + diphosphate</text>
        <dbReference type="Rhea" id="RHEA:17773"/>
        <dbReference type="Rhea" id="RHEA-COMP:9661"/>
        <dbReference type="Rhea" id="RHEA-COMP:9679"/>
        <dbReference type="ChEBI" id="CHEBI:30616"/>
        <dbReference type="ChEBI" id="CHEBI:33019"/>
        <dbReference type="ChEBI" id="CHEBI:35235"/>
        <dbReference type="ChEBI" id="CHEBI:78442"/>
        <dbReference type="ChEBI" id="CHEBI:78517"/>
        <dbReference type="ChEBI" id="CHEBI:456215"/>
        <dbReference type="EC" id="6.1.1.16"/>
    </reaction>
</comment>
<dbReference type="STRING" id="74969.FAD_0827"/>
<dbReference type="GO" id="GO:0005737">
    <property type="term" value="C:cytoplasm"/>
    <property type="evidence" value="ECO:0007669"/>
    <property type="project" value="UniProtKB-SubCell"/>
</dbReference>
<evidence type="ECO:0000313" key="16">
    <source>
        <dbReference type="Proteomes" id="UP000192050"/>
    </source>
</evidence>
<feature type="short sequence motif" description="'KMSKS' region" evidence="13">
    <location>
        <begin position="265"/>
        <end position="269"/>
    </location>
</feature>
<comment type="similarity">
    <text evidence="3 13">Belongs to the class-I aminoacyl-tRNA synthetase family.</text>
</comment>
<evidence type="ECO:0000256" key="3">
    <source>
        <dbReference type="ARBA" id="ARBA00005594"/>
    </source>
</evidence>
<evidence type="ECO:0000256" key="11">
    <source>
        <dbReference type="ARBA" id="ARBA00023146"/>
    </source>
</evidence>
<evidence type="ECO:0000256" key="4">
    <source>
        <dbReference type="ARBA" id="ARBA00022490"/>
    </source>
</evidence>
<dbReference type="RefSeq" id="WP_081142028.1">
    <property type="nucleotide sequence ID" value="NZ_CP015363.1"/>
</dbReference>
<dbReference type="GO" id="GO:0006423">
    <property type="term" value="P:cysteinyl-tRNA aminoacylation"/>
    <property type="evidence" value="ECO:0007669"/>
    <property type="project" value="UniProtKB-UniRule"/>
</dbReference>
<evidence type="ECO:0000259" key="14">
    <source>
        <dbReference type="Pfam" id="PF01406"/>
    </source>
</evidence>
<feature type="binding site" evidence="13">
    <location>
        <position position="268"/>
    </location>
    <ligand>
        <name>ATP</name>
        <dbReference type="ChEBI" id="CHEBI:30616"/>
    </ligand>
</feature>
<proteinExistence type="inferred from homology"/>
<comment type="caution">
    <text evidence="13">Lacks conserved residue(s) required for the propagation of feature annotation.</text>
</comment>
<feature type="short sequence motif" description="'HIGH' region" evidence="13">
    <location>
        <begin position="29"/>
        <end position="39"/>
    </location>
</feature>
<keyword evidence="16" id="KW-1185">Reference proteome</keyword>
<gene>
    <name evidence="13 15" type="primary">cysS</name>
    <name evidence="15" type="ORF">FAD_0827</name>
</gene>
<dbReference type="KEGG" id="fai:FAD_0827"/>
<evidence type="ECO:0000256" key="1">
    <source>
        <dbReference type="ARBA" id="ARBA00001947"/>
    </source>
</evidence>
<accession>A0A1V0N3S0</accession>
<reference evidence="15 16" key="1">
    <citation type="submission" date="2011-10" db="EMBL/GenBank/DDBJ databases">
        <title>Metabolic and evolutionary patterns in the extreme acidophile Ferroplasma acidiphilum.</title>
        <authorList>
            <person name="Golyshina O.V."/>
            <person name="Kozyavkin S.A."/>
            <person name="Tatusov R.L."/>
            <person name="Slesarev A.I."/>
            <person name="Golyshin P.N."/>
        </authorList>
    </citation>
    <scope>NUCLEOTIDE SEQUENCE [LARGE SCALE GENOMIC DNA]</scope>
    <source>
        <strain evidence="16">Y</strain>
    </source>
</reference>
<evidence type="ECO:0000256" key="5">
    <source>
        <dbReference type="ARBA" id="ARBA00022598"/>
    </source>
</evidence>
<feature type="domain" description="tRNA synthetases class I catalytic" evidence="14">
    <location>
        <begin position="14"/>
        <end position="312"/>
    </location>
</feature>
<dbReference type="FunFam" id="3.40.50.620:FF:000130">
    <property type="entry name" value="Cysteine--tRNA ligase"/>
    <property type="match status" value="1"/>
</dbReference>
<dbReference type="Pfam" id="PF01406">
    <property type="entry name" value="tRNA-synt_1e"/>
    <property type="match status" value="1"/>
</dbReference>
<dbReference type="InterPro" id="IPR032678">
    <property type="entry name" value="tRNA-synt_1_cat_dom"/>
</dbReference>
<keyword evidence="9 13" id="KW-0067">ATP-binding</keyword>
<keyword evidence="8" id="KW-0862">Zinc</keyword>
<evidence type="ECO:0000256" key="6">
    <source>
        <dbReference type="ARBA" id="ARBA00022723"/>
    </source>
</evidence>
<dbReference type="NCBIfam" id="TIGR00435">
    <property type="entry name" value="cysS"/>
    <property type="match status" value="1"/>
</dbReference>